<dbReference type="PROSITE" id="PS50330">
    <property type="entry name" value="UIM"/>
    <property type="match status" value="1"/>
</dbReference>
<proteinExistence type="inferred from homology"/>
<dbReference type="GO" id="GO:0061630">
    <property type="term" value="F:ubiquitin protein ligase activity"/>
    <property type="evidence" value="ECO:0007669"/>
    <property type="project" value="UniProtKB-EC"/>
</dbReference>
<keyword evidence="12 16" id="KW-0175">Coiled coil</keyword>
<dbReference type="CDD" id="cd16774">
    <property type="entry name" value="RING-HC_RBR_ANKIB1"/>
    <property type="match status" value="1"/>
</dbReference>
<dbReference type="Proteomes" id="UP000290572">
    <property type="component" value="Unassembled WGS sequence"/>
</dbReference>
<keyword evidence="9" id="KW-0833">Ubl conjugation pathway</keyword>
<feature type="region of interest" description="Disordered" evidence="17">
    <location>
        <begin position="293"/>
        <end position="322"/>
    </location>
</feature>
<dbReference type="InterPro" id="IPR045840">
    <property type="entry name" value="Ariadne"/>
</dbReference>
<feature type="domain" description="RING-type" evidence="18">
    <location>
        <begin position="333"/>
        <end position="379"/>
    </location>
</feature>
<evidence type="ECO:0000256" key="6">
    <source>
        <dbReference type="ARBA" id="ARBA00022723"/>
    </source>
</evidence>
<dbReference type="InterPro" id="IPR001841">
    <property type="entry name" value="Znf_RING"/>
</dbReference>
<feature type="compositionally biased region" description="Low complexity" evidence="17">
    <location>
        <begin position="304"/>
        <end position="319"/>
    </location>
</feature>
<dbReference type="FunFam" id="3.30.40.10:FF:000129">
    <property type="entry name" value="RBR-type E3 ubiquitin transferase"/>
    <property type="match status" value="1"/>
</dbReference>
<dbReference type="PROSITE" id="PS50089">
    <property type="entry name" value="ZF_RING_2"/>
    <property type="match status" value="1"/>
</dbReference>
<evidence type="ECO:0000256" key="12">
    <source>
        <dbReference type="ARBA" id="ARBA00023054"/>
    </source>
</evidence>
<dbReference type="Pfam" id="PF19422">
    <property type="entry name" value="Ariadne"/>
    <property type="match status" value="1"/>
</dbReference>
<keyword evidence="6" id="KW-0479">Metal-binding</keyword>
<feature type="region of interest" description="Disordered" evidence="17">
    <location>
        <begin position="727"/>
        <end position="759"/>
    </location>
</feature>
<dbReference type="Gene3D" id="1.20.120.1750">
    <property type="match status" value="1"/>
</dbReference>
<keyword evidence="8 15" id="KW-0863">Zinc-finger</keyword>
<dbReference type="InterPro" id="IPR031127">
    <property type="entry name" value="E3_UB_ligase_RBR"/>
</dbReference>
<dbReference type="CDD" id="cd20361">
    <property type="entry name" value="Rcat_RBR_ANKIB1"/>
    <property type="match status" value="1"/>
</dbReference>
<feature type="coiled-coil region" evidence="16">
    <location>
        <begin position="603"/>
        <end position="630"/>
    </location>
</feature>
<dbReference type="InterPro" id="IPR002867">
    <property type="entry name" value="IBR_dom"/>
</dbReference>
<evidence type="ECO:0000256" key="11">
    <source>
        <dbReference type="ARBA" id="ARBA00023043"/>
    </source>
</evidence>
<protein>
    <recommendedName>
        <fullName evidence="13">Ankyrin repeat and IBR domain-containing protein 1</fullName>
        <ecNumber evidence="4">2.3.2.31</ecNumber>
    </recommendedName>
</protein>
<evidence type="ECO:0000256" key="13">
    <source>
        <dbReference type="ARBA" id="ARBA00069741"/>
    </source>
</evidence>
<feature type="compositionally biased region" description="Polar residues" evidence="17">
    <location>
        <begin position="816"/>
        <end position="831"/>
    </location>
</feature>
<comment type="caution">
    <text evidence="20">The sequence shown here is derived from an EMBL/GenBank/DDBJ whole genome shotgun (WGS) entry which is preliminary data.</text>
</comment>
<comment type="function">
    <text evidence="2">Might act as an E3 ubiquitin-protein ligase, or as part of E3 complex, which accepts ubiquitin from specific E2 ubiquitin-conjugating enzymes and then transfers it to substrates.</text>
</comment>
<evidence type="ECO:0000256" key="1">
    <source>
        <dbReference type="ARBA" id="ARBA00001798"/>
    </source>
</evidence>
<keyword evidence="5" id="KW-0808">Transferase</keyword>
<comment type="similarity">
    <text evidence="3">Belongs to the RBR family.</text>
</comment>
<dbReference type="SUPFAM" id="SSF48403">
    <property type="entry name" value="Ankyrin repeat"/>
    <property type="match status" value="1"/>
</dbReference>
<keyword evidence="21" id="KW-1185">Reference proteome</keyword>
<dbReference type="AlphaFoldDB" id="A0A498N6R9"/>
<evidence type="ECO:0000256" key="7">
    <source>
        <dbReference type="ARBA" id="ARBA00022737"/>
    </source>
</evidence>
<organism evidence="20 21">
    <name type="scientific">Labeo rohita</name>
    <name type="common">Indian major carp</name>
    <name type="synonym">Cyprinus rohita</name>
    <dbReference type="NCBI Taxonomy" id="84645"/>
    <lineage>
        <taxon>Eukaryota</taxon>
        <taxon>Metazoa</taxon>
        <taxon>Chordata</taxon>
        <taxon>Craniata</taxon>
        <taxon>Vertebrata</taxon>
        <taxon>Euteleostomi</taxon>
        <taxon>Actinopterygii</taxon>
        <taxon>Neopterygii</taxon>
        <taxon>Teleostei</taxon>
        <taxon>Ostariophysi</taxon>
        <taxon>Cypriniformes</taxon>
        <taxon>Cyprinidae</taxon>
        <taxon>Labeoninae</taxon>
        <taxon>Labeonini</taxon>
        <taxon>Labeo</taxon>
    </lineage>
</organism>
<reference evidence="20 21" key="1">
    <citation type="submission" date="2018-03" db="EMBL/GenBank/DDBJ databases">
        <title>Draft genome sequence of Rohu Carp (Labeo rohita).</title>
        <authorList>
            <person name="Das P."/>
            <person name="Kushwaha B."/>
            <person name="Joshi C.G."/>
            <person name="Kumar D."/>
            <person name="Nagpure N.S."/>
            <person name="Sahoo L."/>
            <person name="Das S.P."/>
            <person name="Bit A."/>
            <person name="Patnaik S."/>
            <person name="Meher P.K."/>
            <person name="Jayasankar P."/>
            <person name="Koringa P.G."/>
            <person name="Patel N.V."/>
            <person name="Hinsu A.T."/>
            <person name="Kumar R."/>
            <person name="Pandey M."/>
            <person name="Agarwal S."/>
            <person name="Srivastava S."/>
            <person name="Singh M."/>
            <person name="Iquebal M.A."/>
            <person name="Jaiswal S."/>
            <person name="Angadi U.B."/>
            <person name="Kumar N."/>
            <person name="Raza M."/>
            <person name="Shah T.M."/>
            <person name="Rai A."/>
            <person name="Jena J.K."/>
        </authorList>
    </citation>
    <scope>NUCLEOTIDE SEQUENCE [LARGE SCALE GENOMIC DNA]</scope>
    <source>
        <strain evidence="20">DASCIFA01</strain>
        <tissue evidence="20">Testis</tissue>
    </source>
</reference>
<feature type="domain" description="RING-type" evidence="19">
    <location>
        <begin position="329"/>
        <end position="567"/>
    </location>
</feature>
<dbReference type="Pfam" id="PF22191">
    <property type="entry name" value="IBR_1"/>
    <property type="match status" value="1"/>
</dbReference>
<dbReference type="STRING" id="84645.A0A498N6R9"/>
<evidence type="ECO:0000256" key="2">
    <source>
        <dbReference type="ARBA" id="ARBA00003976"/>
    </source>
</evidence>
<evidence type="ECO:0000256" key="10">
    <source>
        <dbReference type="ARBA" id="ARBA00022833"/>
    </source>
</evidence>
<dbReference type="InterPro" id="IPR044066">
    <property type="entry name" value="TRIAD_supradom"/>
</dbReference>
<evidence type="ECO:0000256" key="3">
    <source>
        <dbReference type="ARBA" id="ARBA00008278"/>
    </source>
</evidence>
<evidence type="ECO:0000256" key="9">
    <source>
        <dbReference type="ARBA" id="ARBA00022786"/>
    </source>
</evidence>
<evidence type="ECO:0000256" key="16">
    <source>
        <dbReference type="SAM" id="Coils"/>
    </source>
</evidence>
<dbReference type="Pfam" id="PF01485">
    <property type="entry name" value="IBR"/>
    <property type="match status" value="1"/>
</dbReference>
<dbReference type="SMART" id="SM00647">
    <property type="entry name" value="IBR"/>
    <property type="match status" value="2"/>
</dbReference>
<dbReference type="InterPro" id="IPR002110">
    <property type="entry name" value="Ankyrin_rpt"/>
</dbReference>
<dbReference type="InterPro" id="IPR013083">
    <property type="entry name" value="Znf_RING/FYVE/PHD"/>
</dbReference>
<dbReference type="CDD" id="cd20346">
    <property type="entry name" value="BRcat_RBR_ANKIB1"/>
    <property type="match status" value="1"/>
</dbReference>
<dbReference type="GO" id="GO:0008270">
    <property type="term" value="F:zinc ion binding"/>
    <property type="evidence" value="ECO:0007669"/>
    <property type="project" value="UniProtKB-KW"/>
</dbReference>
<dbReference type="InterPro" id="IPR047564">
    <property type="entry name" value="Rcat_RBR_ANKIB1"/>
</dbReference>
<evidence type="ECO:0000256" key="15">
    <source>
        <dbReference type="PROSITE-ProRule" id="PRU00175"/>
    </source>
</evidence>
<accession>A0A498N6R9</accession>
<dbReference type="Gene3D" id="1.25.40.20">
    <property type="entry name" value="Ankyrin repeat-containing domain"/>
    <property type="match status" value="1"/>
</dbReference>
<dbReference type="PROSITE" id="PS50297">
    <property type="entry name" value="ANK_REP_REGION"/>
    <property type="match status" value="1"/>
</dbReference>
<dbReference type="PANTHER" id="PTHR11685">
    <property type="entry name" value="RBR FAMILY RING FINGER AND IBR DOMAIN-CONTAINING"/>
    <property type="match status" value="1"/>
</dbReference>
<dbReference type="Gene3D" id="3.30.40.10">
    <property type="entry name" value="Zinc/RING finger domain, C3HC4 (zinc finger)"/>
    <property type="match status" value="1"/>
</dbReference>
<feature type="compositionally biased region" description="Acidic residues" evidence="17">
    <location>
        <begin position="1020"/>
        <end position="1029"/>
    </location>
</feature>
<keyword evidence="10" id="KW-0862">Zinc</keyword>
<comment type="catalytic activity">
    <reaction evidence="1">
        <text>[E2 ubiquitin-conjugating enzyme]-S-ubiquitinyl-L-cysteine + [acceptor protein]-L-lysine = [E2 ubiquitin-conjugating enzyme]-L-cysteine + [acceptor protein]-N(6)-ubiquitinyl-L-lysine.</text>
        <dbReference type="EC" id="2.3.2.31"/>
    </reaction>
</comment>
<dbReference type="EC" id="2.3.2.31" evidence="4"/>
<evidence type="ECO:0000313" key="21">
    <source>
        <dbReference type="Proteomes" id="UP000290572"/>
    </source>
</evidence>
<dbReference type="InterPro" id="IPR003903">
    <property type="entry name" value="UIM_dom"/>
</dbReference>
<feature type="region of interest" description="Disordered" evidence="17">
    <location>
        <begin position="923"/>
        <end position="958"/>
    </location>
</feature>
<dbReference type="FunFam" id="1.20.120.1750:FF:000003">
    <property type="entry name" value="RBR-type E3 ubiquitin transferase"/>
    <property type="match status" value="1"/>
</dbReference>
<dbReference type="FunFam" id="1.25.40.20:FF:000040">
    <property type="entry name" value="RBR-type E3 ubiquitin transferase"/>
    <property type="match status" value="1"/>
</dbReference>
<feature type="repeat" description="ANK" evidence="14">
    <location>
        <begin position="145"/>
        <end position="177"/>
    </location>
</feature>
<evidence type="ECO:0000259" key="18">
    <source>
        <dbReference type="PROSITE" id="PS50089"/>
    </source>
</evidence>
<sequence length="1029" mass="114989">MGNTATKFRKALISGDEGLACQLYESNPQFKEALEPNASYGEPYQHNTPLHYASRHAMTRLIRSFIFAKDGNPNKCNVHNETALHLLCMGPQILLSEGALQPRISRPQEDEQKRAECLQMILQWTGAKLDQGEYERANVNSTDNKKSTCLHYAAAAGMKNCVELLVKNNADLFVENEDRETPCDCAEKQHHKELALSLESQMVFSQDAGAQEIEAEYAALDRREPYEGLKLQDLRRLKDMLIVETADMLQAPLFTAEALLRAHDWDREKLLEDWMSNAEDCCQRSGVQMPTPPPSGYNAWDTLPSPRTPRTTRSSVTSPDEISLSPTDGLALCGICMCSISVFEDPVDMSCGHEFCRACWEGFLNMKIQEGEAHNIFCPAYDCFQLVPVEVIESVVSREMDKRYLQFDIKAFVDNNPAIRWCPVARCERAVRLTRPGPGASDPMSFPLLKAPAVDCGKGHLFCWECLGDAHEPCDCETWKMWLQKVSEMRPEELAGVSEAYEDAANCLWLLTNSKPCANCKSPIQKNEGCNHMQCAKCKYDFCWICLEEWKKHSSSTGGYYRCTRYEVIQQVEEQSKEMTVEAEKKHKSFQELDRFMHYYTRYKNHEHSYQLEERLLKTAKEKMEQLSKAFIGREGAPPDTTFIEDGVHELLKTRRILKCSYPYSFFLEPKSTKKEIFELMQTDLEMVTEDLAQKVNRPYLRTPRHKIISATYLVQQKRREFLASVARGVAPNDSPEAPRRRNTQNFSTDGDTGSGVEETYSDCTASAVTLLNRMTPMTTLQALGSLDEDDPNILLAIQLSLQESGLALDPEPQDALSNDASVGASGSSLPSRLDSAPHTADPPRASMSSSELLELGDSLMRLGNITSHYTPFNMNSYPDALGNAFTPSDPDCLDPSTNANLLGNIMAWFHDMNPQSIALIPSATSDASPEPPVFGEGQSAKAQDEDNEVGSPEQGSLSLMKESADVLASQLLELECVDDAQPPKAEPDSEGSGGSVDLTSAICPESSTDRDPQVTDLSLEWEEEVHLV</sequence>
<evidence type="ECO:0000256" key="4">
    <source>
        <dbReference type="ARBA" id="ARBA00012251"/>
    </source>
</evidence>
<keyword evidence="7" id="KW-0677">Repeat</keyword>
<evidence type="ECO:0000256" key="14">
    <source>
        <dbReference type="PROSITE-ProRule" id="PRU00023"/>
    </source>
</evidence>
<feature type="region of interest" description="Disordered" evidence="17">
    <location>
        <begin position="810"/>
        <end position="850"/>
    </location>
</feature>
<dbReference type="EMBL" id="QBIY01012241">
    <property type="protein sequence ID" value="RXN26276.1"/>
    <property type="molecule type" value="Genomic_DNA"/>
</dbReference>
<evidence type="ECO:0000313" key="20">
    <source>
        <dbReference type="EMBL" id="RXN26276.1"/>
    </source>
</evidence>
<dbReference type="Pfam" id="PF12796">
    <property type="entry name" value="Ank_2"/>
    <property type="match status" value="1"/>
</dbReference>
<dbReference type="InterPro" id="IPR036770">
    <property type="entry name" value="Ankyrin_rpt-contain_sf"/>
</dbReference>
<dbReference type="SMART" id="SM00248">
    <property type="entry name" value="ANK"/>
    <property type="match status" value="2"/>
</dbReference>
<evidence type="ECO:0000259" key="19">
    <source>
        <dbReference type="PROSITE" id="PS51873"/>
    </source>
</evidence>
<evidence type="ECO:0000256" key="5">
    <source>
        <dbReference type="ARBA" id="ARBA00022679"/>
    </source>
</evidence>
<dbReference type="GO" id="GO:0016567">
    <property type="term" value="P:protein ubiquitination"/>
    <property type="evidence" value="ECO:0007669"/>
    <property type="project" value="InterPro"/>
</dbReference>
<name>A0A498N6R9_LABRO</name>
<dbReference type="PROSITE" id="PS50088">
    <property type="entry name" value="ANK_REPEAT"/>
    <property type="match status" value="1"/>
</dbReference>
<dbReference type="SUPFAM" id="SSF57850">
    <property type="entry name" value="RING/U-box"/>
    <property type="match status" value="3"/>
</dbReference>
<keyword evidence="11 14" id="KW-0040">ANK repeat</keyword>
<dbReference type="InterPro" id="IPR047563">
    <property type="entry name" value="RING-HC_RBR_ANKIB1"/>
</dbReference>
<feature type="region of interest" description="Disordered" evidence="17">
    <location>
        <begin position="978"/>
        <end position="1029"/>
    </location>
</feature>
<gene>
    <name evidence="20" type="ORF">ROHU_020755</name>
</gene>
<evidence type="ECO:0000256" key="17">
    <source>
        <dbReference type="SAM" id="MobiDB-lite"/>
    </source>
</evidence>
<evidence type="ECO:0000256" key="8">
    <source>
        <dbReference type="ARBA" id="ARBA00022771"/>
    </source>
</evidence>
<dbReference type="PROSITE" id="PS51873">
    <property type="entry name" value="TRIAD"/>
    <property type="match status" value="1"/>
</dbReference>